<dbReference type="InterPro" id="IPR002877">
    <property type="entry name" value="RNA_MeTrfase_FtsJ_dom"/>
</dbReference>
<feature type="domain" description="Ribosomal RNA methyltransferase FtsJ" evidence="1">
    <location>
        <begin position="212"/>
        <end position="299"/>
    </location>
</feature>
<dbReference type="GO" id="GO:0008168">
    <property type="term" value="F:methyltransferase activity"/>
    <property type="evidence" value="ECO:0007669"/>
    <property type="project" value="UniProtKB-KW"/>
</dbReference>
<keyword evidence="2" id="KW-0808">Transferase</keyword>
<protein>
    <submittedName>
        <fullName evidence="2">Putative RNA 2'-O-ribose methyltransferase</fullName>
        <ecNumber evidence="2">2.1.1.-</ecNumber>
        <ecNumber evidence="2">2.1.1.186</ecNumber>
    </submittedName>
</protein>
<dbReference type="Gene3D" id="3.40.50.150">
    <property type="entry name" value="Vaccinia Virus protein VP39"/>
    <property type="match status" value="1"/>
</dbReference>
<dbReference type="Proteomes" id="UP000254400">
    <property type="component" value="Unassembled WGS sequence"/>
</dbReference>
<dbReference type="AlphaFoldDB" id="A0A378XZG6"/>
<dbReference type="CDD" id="cd02440">
    <property type="entry name" value="AdoMet_MTases"/>
    <property type="match status" value="1"/>
</dbReference>
<dbReference type="EC" id="2.1.1.-" evidence="2"/>
<dbReference type="PANTHER" id="PTHR37524">
    <property type="entry name" value="RIBOSOMAL RNA LARGE SUBUNIT METHYLTRANSFERASE M"/>
    <property type="match status" value="1"/>
</dbReference>
<accession>A0A378XZG6</accession>
<name>A0A378XZG6_PAEPO</name>
<evidence type="ECO:0000313" key="3">
    <source>
        <dbReference type="Proteomes" id="UP000254400"/>
    </source>
</evidence>
<dbReference type="GO" id="GO:0032259">
    <property type="term" value="P:methylation"/>
    <property type="evidence" value="ECO:0007669"/>
    <property type="project" value="UniProtKB-KW"/>
</dbReference>
<reference evidence="2 3" key="1">
    <citation type="submission" date="2018-06" db="EMBL/GenBank/DDBJ databases">
        <authorList>
            <consortium name="Pathogen Informatics"/>
            <person name="Doyle S."/>
        </authorList>
    </citation>
    <scope>NUCLEOTIDE SEQUENCE [LARGE SCALE GENOMIC DNA]</scope>
    <source>
        <strain evidence="2 3">NCTC10343</strain>
    </source>
</reference>
<dbReference type="SUPFAM" id="SSF53335">
    <property type="entry name" value="S-adenosyl-L-methionine-dependent methyltransferases"/>
    <property type="match status" value="1"/>
</dbReference>
<dbReference type="PANTHER" id="PTHR37524:SF2">
    <property type="entry name" value="RIBOSOMAL RNA METHYLTRANSFERASE FTSJ DOMAIN-CONTAINING PROTEIN"/>
    <property type="match status" value="1"/>
</dbReference>
<dbReference type="Pfam" id="PF01728">
    <property type="entry name" value="FtsJ"/>
    <property type="match status" value="1"/>
</dbReference>
<dbReference type="InterPro" id="IPR029063">
    <property type="entry name" value="SAM-dependent_MTases_sf"/>
</dbReference>
<proteinExistence type="predicted"/>
<evidence type="ECO:0000313" key="2">
    <source>
        <dbReference type="EMBL" id="SUA69968.1"/>
    </source>
</evidence>
<evidence type="ECO:0000259" key="1">
    <source>
        <dbReference type="Pfam" id="PF01728"/>
    </source>
</evidence>
<organism evidence="2 3">
    <name type="scientific">Paenibacillus polymyxa</name>
    <name type="common">Bacillus polymyxa</name>
    <dbReference type="NCBI Taxonomy" id="1406"/>
    <lineage>
        <taxon>Bacteria</taxon>
        <taxon>Bacillati</taxon>
        <taxon>Bacillota</taxon>
        <taxon>Bacilli</taxon>
        <taxon>Bacillales</taxon>
        <taxon>Paenibacillaceae</taxon>
        <taxon>Paenibacillus</taxon>
    </lineage>
</organism>
<dbReference type="EMBL" id="UGSC01000001">
    <property type="protein sequence ID" value="SUA69968.1"/>
    <property type="molecule type" value="Genomic_DNA"/>
</dbReference>
<dbReference type="EC" id="2.1.1.186" evidence="2"/>
<gene>
    <name evidence="2" type="primary">ygdE</name>
    <name evidence="2" type="ORF">NCTC10343_02836</name>
</gene>
<sequence>MENVPGSGCALEGNVILEELYMNTDEQSESTLSTSRFVCTANHGFAPYAQEELRRLFGSVKSTMLLPGEIFLATLPAQENEAVKTITGQPPMFLRHLFPVHFQEEGTDLVQVQERLVAFIRNRRELIDQRVSLQVRKGSNSSWAESAGALKLALSEQLSDLPMELVVHGADVIVSIFADTDTWYAGVSHPQDNLSDWSGGAVRFQKEDGQISRAKFKLLEAEATFGIDFSAFHQGLDIGAAPGGWTSFLLERGLKVTAVDPAKMEPSLMKYANLTFLRKNASEVKFKENSFDLLVCDMSWSPKQMARLVTDLLYSLRSGGTAIVTVKLMHKKPLALIHDVIASFEESGMQIQRAKQLFHNRDEITLYMIKYGK</sequence>
<keyword evidence="2" id="KW-0489">Methyltransferase</keyword>